<comment type="similarity">
    <text evidence="2">Belongs to the tyrosinase family.</text>
</comment>
<dbReference type="PROSITE" id="PS00497">
    <property type="entry name" value="TYROSINASE_1"/>
    <property type="match status" value="1"/>
</dbReference>
<evidence type="ECO:0000256" key="2">
    <source>
        <dbReference type="ARBA" id="ARBA00009928"/>
    </source>
</evidence>
<keyword evidence="5" id="KW-0560">Oxidoreductase</keyword>
<evidence type="ECO:0000256" key="11">
    <source>
        <dbReference type="SAM" id="MobiDB-lite"/>
    </source>
</evidence>
<dbReference type="PANTHER" id="PTHR11474:SF76">
    <property type="entry name" value="SHKT DOMAIN-CONTAINING PROTEIN"/>
    <property type="match status" value="1"/>
</dbReference>
<evidence type="ECO:0000256" key="10">
    <source>
        <dbReference type="ARBA" id="ARBA00048881"/>
    </source>
</evidence>
<evidence type="ECO:0000256" key="9">
    <source>
        <dbReference type="ARBA" id="ARBA00048233"/>
    </source>
</evidence>
<dbReference type="GO" id="GO:0042438">
    <property type="term" value="P:melanin biosynthetic process"/>
    <property type="evidence" value="ECO:0007669"/>
    <property type="project" value="UniProtKB-KW"/>
</dbReference>
<evidence type="ECO:0000259" key="12">
    <source>
        <dbReference type="PROSITE" id="PS00497"/>
    </source>
</evidence>
<evidence type="ECO:0000313" key="15">
    <source>
        <dbReference type="Proteomes" id="UP000054279"/>
    </source>
</evidence>
<reference evidence="14 15" key="1">
    <citation type="submission" date="2014-06" db="EMBL/GenBank/DDBJ databases">
        <title>Evolutionary Origins and Diversification of the Mycorrhizal Mutualists.</title>
        <authorList>
            <consortium name="DOE Joint Genome Institute"/>
            <consortium name="Mycorrhizal Genomics Consortium"/>
            <person name="Kohler A."/>
            <person name="Kuo A."/>
            <person name="Nagy L.G."/>
            <person name="Floudas D."/>
            <person name="Copeland A."/>
            <person name="Barry K.W."/>
            <person name="Cichocki N."/>
            <person name="Veneault-Fourrey C."/>
            <person name="LaButti K."/>
            <person name="Lindquist E.A."/>
            <person name="Lipzen A."/>
            <person name="Lundell T."/>
            <person name="Morin E."/>
            <person name="Murat C."/>
            <person name="Riley R."/>
            <person name="Ohm R."/>
            <person name="Sun H."/>
            <person name="Tunlid A."/>
            <person name="Henrissat B."/>
            <person name="Grigoriev I.V."/>
            <person name="Hibbett D.S."/>
            <person name="Martin F."/>
        </authorList>
    </citation>
    <scope>NUCLEOTIDE SEQUENCE [LARGE SCALE GENOMIC DNA]</scope>
    <source>
        <strain evidence="14 15">SS14</strain>
    </source>
</reference>
<evidence type="ECO:0000259" key="13">
    <source>
        <dbReference type="PROSITE" id="PS00498"/>
    </source>
</evidence>
<accession>A0A0C9U854</accession>
<keyword evidence="7" id="KW-0503">Monooxygenase</keyword>
<dbReference type="Pfam" id="PF00264">
    <property type="entry name" value="Tyrosinase"/>
    <property type="match status" value="1"/>
</dbReference>
<keyword evidence="6" id="KW-0186">Copper</keyword>
<feature type="compositionally biased region" description="Basic and acidic residues" evidence="11">
    <location>
        <begin position="254"/>
        <end position="273"/>
    </location>
</feature>
<proteinExistence type="inferred from homology"/>
<feature type="domain" description="Tyrosinase copper-binding" evidence="13">
    <location>
        <begin position="226"/>
        <end position="237"/>
    </location>
</feature>
<protein>
    <recommendedName>
        <fullName evidence="3">tyrosinase</fullName>
        <ecNumber evidence="3">1.14.18.1</ecNumber>
    </recommendedName>
</protein>
<dbReference type="AlphaFoldDB" id="A0A0C9U854"/>
<evidence type="ECO:0000256" key="5">
    <source>
        <dbReference type="ARBA" id="ARBA00023002"/>
    </source>
</evidence>
<dbReference type="InterPro" id="IPR041640">
    <property type="entry name" value="Tyrosinase_C"/>
</dbReference>
<dbReference type="OrthoDB" id="6132182at2759"/>
<dbReference type="InterPro" id="IPR002227">
    <property type="entry name" value="Tyrosinase_Cu-bd"/>
</dbReference>
<organism evidence="14 15">
    <name type="scientific">Sphaerobolus stellatus (strain SS14)</name>
    <dbReference type="NCBI Taxonomy" id="990650"/>
    <lineage>
        <taxon>Eukaryota</taxon>
        <taxon>Fungi</taxon>
        <taxon>Dikarya</taxon>
        <taxon>Basidiomycota</taxon>
        <taxon>Agaricomycotina</taxon>
        <taxon>Agaricomycetes</taxon>
        <taxon>Phallomycetidae</taxon>
        <taxon>Geastrales</taxon>
        <taxon>Sphaerobolaceae</taxon>
        <taxon>Sphaerobolus</taxon>
    </lineage>
</organism>
<dbReference type="Gene3D" id="2.60.310.20">
    <property type="match status" value="1"/>
</dbReference>
<keyword evidence="8" id="KW-0470">Melanin biosynthesis</keyword>
<comment type="cofactor">
    <cofactor evidence="1">
        <name>Cu(2+)</name>
        <dbReference type="ChEBI" id="CHEBI:29036"/>
    </cofactor>
</comment>
<keyword evidence="15" id="KW-1185">Reference proteome</keyword>
<evidence type="ECO:0000256" key="7">
    <source>
        <dbReference type="ARBA" id="ARBA00023033"/>
    </source>
</evidence>
<dbReference type="InterPro" id="IPR050316">
    <property type="entry name" value="Tyrosinase/Hemocyanin"/>
</dbReference>
<gene>
    <name evidence="14" type="ORF">M422DRAFT_214484</name>
</gene>
<dbReference type="Pfam" id="PF18132">
    <property type="entry name" value="Tyrosinase_C"/>
    <property type="match status" value="1"/>
</dbReference>
<evidence type="ECO:0000256" key="3">
    <source>
        <dbReference type="ARBA" id="ARBA00011906"/>
    </source>
</evidence>
<comment type="catalytic activity">
    <reaction evidence="10">
        <text>L-tyrosine + O2 = L-dopaquinone + H2O</text>
        <dbReference type="Rhea" id="RHEA:18117"/>
        <dbReference type="ChEBI" id="CHEBI:15377"/>
        <dbReference type="ChEBI" id="CHEBI:15379"/>
        <dbReference type="ChEBI" id="CHEBI:57924"/>
        <dbReference type="ChEBI" id="CHEBI:58315"/>
        <dbReference type="EC" id="1.14.18.1"/>
    </reaction>
</comment>
<dbReference type="PRINTS" id="PR00092">
    <property type="entry name" value="TYROSINASE"/>
</dbReference>
<evidence type="ECO:0000313" key="14">
    <source>
        <dbReference type="EMBL" id="KIJ30584.1"/>
    </source>
</evidence>
<dbReference type="InterPro" id="IPR008922">
    <property type="entry name" value="Di-copper_centre_dom_sf"/>
</dbReference>
<dbReference type="HOGENOM" id="CLU_013691_3_0_1"/>
<dbReference type="GO" id="GO:0046872">
    <property type="term" value="F:metal ion binding"/>
    <property type="evidence" value="ECO:0007669"/>
    <property type="project" value="UniProtKB-KW"/>
</dbReference>
<keyword evidence="4" id="KW-0479">Metal-binding</keyword>
<dbReference type="PROSITE" id="PS00498">
    <property type="entry name" value="TYROSINASE_2"/>
    <property type="match status" value="1"/>
</dbReference>
<evidence type="ECO:0000256" key="4">
    <source>
        <dbReference type="ARBA" id="ARBA00022723"/>
    </source>
</evidence>
<name>A0A0C9U854_SPHS4</name>
<dbReference type="GO" id="GO:0004503">
    <property type="term" value="F:tyrosinase activity"/>
    <property type="evidence" value="ECO:0007669"/>
    <property type="project" value="UniProtKB-EC"/>
</dbReference>
<feature type="domain" description="Tyrosinase copper-binding" evidence="12">
    <location>
        <begin position="41"/>
        <end position="58"/>
    </location>
</feature>
<sequence length="521" mass="58261">MMSIEQTDARSWFQIAAIHGKPFIAYDNVGEIGSHGGYCCHSSILFPSWHRPFVALMEQLLGGHVKSIASEFVDPAQRKRYTEAAERFRLPYWDWAFESTLPEILASQDKVTCELPNGQIEEIDNPLYSYRFLYSYNSYGDGLQIDDCWEAWKATVRHPTTADSNARCYNLLTLVKGYIRFSHDGAGDETEVGQDSLDSLESLHNQMHLLVGMDGRMGEVEFAAFDPLFWLHHANVDRIFALWQAMNPEEWITPKESRDGTYTRSKGDMEDGKSPLTPFRKTSDSFWISDEVRSLDVFNYSYPELVEIRDLSLEERASRVRVVVNALYSPVRSSNHIVSCPSTRVNGAYYEFYFKRTVPNVAIDIPALPSPVEVDPQITSSEQWAAIVEVQKYGLAKGFLIHVFLDQIPENVSSWSTHPDLIGTHCIFAPNIALTGCARCHSANALGLIVHGSLPLSSTISKLMDSGALSSMNEGQIVPYLDNHLQCAVQTIDGKVVDKAAVPGLKLTIKGIPASLPSDSH</sequence>
<dbReference type="Proteomes" id="UP000054279">
    <property type="component" value="Unassembled WGS sequence"/>
</dbReference>
<feature type="region of interest" description="Disordered" evidence="11">
    <location>
        <begin position="254"/>
        <end position="275"/>
    </location>
</feature>
<dbReference type="PANTHER" id="PTHR11474">
    <property type="entry name" value="TYROSINASE FAMILY MEMBER"/>
    <property type="match status" value="1"/>
</dbReference>
<dbReference type="EMBL" id="KN837258">
    <property type="protein sequence ID" value="KIJ30584.1"/>
    <property type="molecule type" value="Genomic_DNA"/>
</dbReference>
<evidence type="ECO:0000256" key="6">
    <source>
        <dbReference type="ARBA" id="ARBA00023008"/>
    </source>
</evidence>
<comment type="catalytic activity">
    <reaction evidence="9">
        <text>2 L-dopa + O2 = 2 L-dopaquinone + 2 H2O</text>
        <dbReference type="Rhea" id="RHEA:34287"/>
        <dbReference type="ChEBI" id="CHEBI:15377"/>
        <dbReference type="ChEBI" id="CHEBI:15379"/>
        <dbReference type="ChEBI" id="CHEBI:57504"/>
        <dbReference type="ChEBI" id="CHEBI:57924"/>
        <dbReference type="EC" id="1.14.18.1"/>
    </reaction>
</comment>
<evidence type="ECO:0000256" key="1">
    <source>
        <dbReference type="ARBA" id="ARBA00001973"/>
    </source>
</evidence>
<dbReference type="EC" id="1.14.18.1" evidence="3"/>
<dbReference type="Gene3D" id="1.10.1280.10">
    <property type="entry name" value="Di-copper center containing domain from catechol oxidase"/>
    <property type="match status" value="1"/>
</dbReference>
<evidence type="ECO:0000256" key="8">
    <source>
        <dbReference type="ARBA" id="ARBA00023101"/>
    </source>
</evidence>
<dbReference type="SUPFAM" id="SSF48056">
    <property type="entry name" value="Di-copper centre-containing domain"/>
    <property type="match status" value="1"/>
</dbReference>